<name>A0ABX8EPN0_9ACTN</name>
<gene>
    <name evidence="2" type="ORF">ENKNEFLB_03665</name>
</gene>
<keyword evidence="3" id="KW-1185">Reference proteome</keyword>
<dbReference type="Proteomes" id="UP000679307">
    <property type="component" value="Chromosome"/>
</dbReference>
<protein>
    <recommendedName>
        <fullName evidence="1">ARB-07466-like C-terminal domain-containing protein</fullName>
    </recommendedName>
</protein>
<organism evidence="2 3">
    <name type="scientific">Nocardioides aquaticus</name>
    <dbReference type="NCBI Taxonomy" id="160826"/>
    <lineage>
        <taxon>Bacteria</taxon>
        <taxon>Bacillati</taxon>
        <taxon>Actinomycetota</taxon>
        <taxon>Actinomycetes</taxon>
        <taxon>Propionibacteriales</taxon>
        <taxon>Nocardioidaceae</taxon>
        <taxon>Nocardioides</taxon>
    </lineage>
</organism>
<proteinExistence type="predicted"/>
<dbReference type="Pfam" id="PF26571">
    <property type="entry name" value="VldE"/>
    <property type="match status" value="1"/>
</dbReference>
<dbReference type="InterPro" id="IPR058593">
    <property type="entry name" value="ARB_07466-like_C"/>
</dbReference>
<evidence type="ECO:0000313" key="3">
    <source>
        <dbReference type="Proteomes" id="UP000679307"/>
    </source>
</evidence>
<reference evidence="2 3" key="1">
    <citation type="submission" date="2021-05" db="EMBL/GenBank/DDBJ databases">
        <title>Complete genome of Nocardioides aquaticus KCTC 9944T isolated from meromictic and hypersaline Ekho Lake, Antarctica.</title>
        <authorList>
            <person name="Hwang K."/>
            <person name="Kim K.M."/>
            <person name="Choe H."/>
        </authorList>
    </citation>
    <scope>NUCLEOTIDE SEQUENCE [LARGE SCALE GENOMIC DNA]</scope>
    <source>
        <strain evidence="2 3">KCTC 9944</strain>
    </source>
</reference>
<evidence type="ECO:0000259" key="1">
    <source>
        <dbReference type="Pfam" id="PF26571"/>
    </source>
</evidence>
<feature type="domain" description="ARB-07466-like C-terminal" evidence="1">
    <location>
        <begin position="206"/>
        <end position="308"/>
    </location>
</feature>
<dbReference type="RefSeq" id="WP_214056652.1">
    <property type="nucleotide sequence ID" value="NZ_BAAAHS010000053.1"/>
</dbReference>
<sequence>MTTRSAAAARRRGVVAGVLGLAVLGTATVVGWDALRGSSVLPGSAQCTAVVDGHEVGLDAEQAENAALITAISVRRGMPARAASIALATAYQESDLYNVEFGDRDSLGLFQQRPSQGWGTEEQVLDPVYSTNAFYDALVDVDGYEGLEITVAAQEVQRSGFPNAYSDHELDARALASALTGNSRASFTCETDDDAEPASSQLTGVGLTPRAETVRQELVAVFGEDLALGGYAPEGVSTGHMEGSAHYSGRAVDVFVRPISEDNKTRGWAIAHYLVAQADRLDVDTVIFDGRIWTTRRSDEGWRDYDVDTSDVDGATAAILEHRDHVHVDVAE</sequence>
<dbReference type="EMBL" id="CP075371">
    <property type="protein sequence ID" value="QVT81257.1"/>
    <property type="molecule type" value="Genomic_DNA"/>
</dbReference>
<accession>A0ABX8EPN0</accession>
<evidence type="ECO:0000313" key="2">
    <source>
        <dbReference type="EMBL" id="QVT81257.1"/>
    </source>
</evidence>